<keyword evidence="1" id="KW-0479">Metal-binding</keyword>
<dbReference type="KEGG" id="scac:106084827"/>
<feature type="domain" description="C2H2-type" evidence="7">
    <location>
        <begin position="174"/>
        <end position="202"/>
    </location>
</feature>
<dbReference type="Pfam" id="PF00096">
    <property type="entry name" value="zf-C2H2"/>
    <property type="match status" value="1"/>
</dbReference>
<feature type="compositionally biased region" description="Basic and acidic residues" evidence="6">
    <location>
        <begin position="255"/>
        <end position="272"/>
    </location>
</feature>
<feature type="compositionally biased region" description="Acidic residues" evidence="6">
    <location>
        <begin position="122"/>
        <end position="132"/>
    </location>
</feature>
<evidence type="ECO:0000256" key="4">
    <source>
        <dbReference type="ARBA" id="ARBA00022833"/>
    </source>
</evidence>
<evidence type="ECO:0000313" key="8">
    <source>
        <dbReference type="EnsemblMetazoa" id="SCAU001040-PA"/>
    </source>
</evidence>
<evidence type="ECO:0000256" key="5">
    <source>
        <dbReference type="PROSITE-ProRule" id="PRU00042"/>
    </source>
</evidence>
<dbReference type="Gene3D" id="3.40.1800.20">
    <property type="match status" value="1"/>
</dbReference>
<gene>
    <name evidence="8" type="primary">106084827</name>
</gene>
<evidence type="ECO:0000256" key="3">
    <source>
        <dbReference type="ARBA" id="ARBA00022771"/>
    </source>
</evidence>
<feature type="domain" description="C2H2-type" evidence="7">
    <location>
        <begin position="473"/>
        <end position="501"/>
    </location>
</feature>
<dbReference type="PROSITE" id="PS00028">
    <property type="entry name" value="ZINC_FINGER_C2H2_1"/>
    <property type="match status" value="6"/>
</dbReference>
<evidence type="ECO:0000256" key="2">
    <source>
        <dbReference type="ARBA" id="ARBA00022737"/>
    </source>
</evidence>
<feature type="domain" description="C2H2-type" evidence="7">
    <location>
        <begin position="519"/>
        <end position="547"/>
    </location>
</feature>
<feature type="domain" description="C2H2-type" evidence="7">
    <location>
        <begin position="273"/>
        <end position="301"/>
    </location>
</feature>
<feature type="domain" description="C2H2-type" evidence="7">
    <location>
        <begin position="329"/>
        <end position="357"/>
    </location>
</feature>
<dbReference type="Proteomes" id="UP000095300">
    <property type="component" value="Unassembled WGS sequence"/>
</dbReference>
<feature type="region of interest" description="Disordered" evidence="6">
    <location>
        <begin position="252"/>
        <end position="272"/>
    </location>
</feature>
<evidence type="ECO:0000256" key="6">
    <source>
        <dbReference type="SAM" id="MobiDB-lite"/>
    </source>
</evidence>
<dbReference type="GO" id="GO:0000981">
    <property type="term" value="F:DNA-binding transcription factor activity, RNA polymerase II-specific"/>
    <property type="evidence" value="ECO:0007669"/>
    <property type="project" value="TreeGrafter"/>
</dbReference>
<keyword evidence="9" id="KW-1185">Reference proteome</keyword>
<feature type="compositionally biased region" description="Basic and acidic residues" evidence="6">
    <location>
        <begin position="593"/>
        <end position="602"/>
    </location>
</feature>
<evidence type="ECO:0000256" key="1">
    <source>
        <dbReference type="ARBA" id="ARBA00022723"/>
    </source>
</evidence>
<evidence type="ECO:0000259" key="7">
    <source>
        <dbReference type="PROSITE" id="PS50157"/>
    </source>
</evidence>
<dbReference type="GO" id="GO:0005634">
    <property type="term" value="C:nucleus"/>
    <property type="evidence" value="ECO:0007669"/>
    <property type="project" value="UniProtKB-ARBA"/>
</dbReference>
<dbReference type="GO" id="GO:0008270">
    <property type="term" value="F:zinc ion binding"/>
    <property type="evidence" value="ECO:0007669"/>
    <property type="project" value="UniProtKB-KW"/>
</dbReference>
<dbReference type="InterPro" id="IPR013087">
    <property type="entry name" value="Znf_C2H2_type"/>
</dbReference>
<dbReference type="STRING" id="35570.A0A1I8NQ22"/>
<feature type="region of interest" description="Disordered" evidence="6">
    <location>
        <begin position="587"/>
        <end position="613"/>
    </location>
</feature>
<keyword evidence="4" id="KW-0862">Zinc</keyword>
<evidence type="ECO:0000313" key="9">
    <source>
        <dbReference type="Proteomes" id="UP000095300"/>
    </source>
</evidence>
<name>A0A1I8NQ22_STOCA</name>
<dbReference type="Pfam" id="PF13912">
    <property type="entry name" value="zf-C2H2_6"/>
    <property type="match status" value="2"/>
</dbReference>
<protein>
    <recommendedName>
        <fullName evidence="7">C2H2-type domain-containing protein</fullName>
    </recommendedName>
</protein>
<dbReference type="AlphaFoldDB" id="A0A1I8NQ22"/>
<reference evidence="8" key="1">
    <citation type="submission" date="2020-05" db="UniProtKB">
        <authorList>
            <consortium name="EnsemblMetazoa"/>
        </authorList>
    </citation>
    <scope>IDENTIFICATION</scope>
    <source>
        <strain evidence="8">USDA</strain>
    </source>
</reference>
<keyword evidence="3 5" id="KW-0863">Zinc-finger</keyword>
<sequence>MLNMEWERRLQYICGKCWLHIWEFHQFQESIVEVQKGLHLPIEAAKDVAEVVKIKTEMSINQLEDLEVSASTQVLMKPTALAFEIKTEEPLDLNNDYEGMSPQTQYTDEEMSSGKETTSLMNDDEPNEDYSSNDDLPLTSFGQKSLSSTESKVPATKRSVEQFDELVALWRSCLECEICHQLMSSYSKLEEHFRNNHASESCYLMCCQLRLQTRYDIENHMHYHNAPQQLRCDACCKAFRLERYLKAHKKKIHTSKGEDKNAKPSESRSEGKYRCGKCSKVFARKKSLTQHIRNAHKPKMLECNICEKSFVRPYAMREHLASHKGEKTHACSFCAETFTCRSYLRRHMRIYHAQEWNKMQSEAAQRETPKGYRIEYRGSGMVYVCIYCSEEYENPPINHINECQRDNALTEPKTGYRRETRGESIVYICIYCSKEYEKRQSMYNHLYRCQRDDVPIDPKKSYRRETRGKSMVYICIHCSKEYEKRYSIYNHIRRCQQDDRQIEPRRGYRRETRGEHKVYVCIFCSKEYDKWQSMNNHMYRLHRDEASLAKQAPKISKPPVPAVQQQQTIRNRRVRKLKRITAPQTSDVANKIPDGDNLKELGNEGEEEENKLMPSMEGTEMKDDNAARTYVKTEQFSADTNALGNEEMKVNKHDVPPEFEVTTWESEEFIKSEREFI</sequence>
<dbReference type="PANTHER" id="PTHR19818">
    <property type="entry name" value="ZINC FINGER PROTEIN ZIC AND GLI"/>
    <property type="match status" value="1"/>
</dbReference>
<dbReference type="SUPFAM" id="SSF57667">
    <property type="entry name" value="beta-beta-alpha zinc fingers"/>
    <property type="match status" value="2"/>
</dbReference>
<dbReference type="PANTHER" id="PTHR19818:SF139">
    <property type="entry name" value="PAIR-RULE PROTEIN ODD-PAIRED"/>
    <property type="match status" value="1"/>
</dbReference>
<dbReference type="OrthoDB" id="8002153at2759"/>
<feature type="region of interest" description="Disordered" evidence="6">
    <location>
        <begin position="93"/>
        <end position="155"/>
    </location>
</feature>
<feature type="domain" description="C2H2-type" evidence="7">
    <location>
        <begin position="230"/>
        <end position="258"/>
    </location>
</feature>
<dbReference type="GO" id="GO:0045944">
    <property type="term" value="P:positive regulation of transcription by RNA polymerase II"/>
    <property type="evidence" value="ECO:0007669"/>
    <property type="project" value="UniProtKB-ARBA"/>
</dbReference>
<feature type="compositionally biased region" description="Polar residues" evidence="6">
    <location>
        <begin position="133"/>
        <end position="151"/>
    </location>
</feature>
<dbReference type="Gene3D" id="3.30.160.60">
    <property type="entry name" value="Classic Zinc Finger"/>
    <property type="match status" value="4"/>
</dbReference>
<organism evidence="8 9">
    <name type="scientific">Stomoxys calcitrans</name>
    <name type="common">Stable fly</name>
    <name type="synonym">Conops calcitrans</name>
    <dbReference type="NCBI Taxonomy" id="35570"/>
    <lineage>
        <taxon>Eukaryota</taxon>
        <taxon>Metazoa</taxon>
        <taxon>Ecdysozoa</taxon>
        <taxon>Arthropoda</taxon>
        <taxon>Hexapoda</taxon>
        <taxon>Insecta</taxon>
        <taxon>Pterygota</taxon>
        <taxon>Neoptera</taxon>
        <taxon>Endopterygota</taxon>
        <taxon>Diptera</taxon>
        <taxon>Brachycera</taxon>
        <taxon>Muscomorpha</taxon>
        <taxon>Muscoidea</taxon>
        <taxon>Muscidae</taxon>
        <taxon>Stomoxys</taxon>
    </lineage>
</organism>
<dbReference type="SMART" id="SM00355">
    <property type="entry name" value="ZnF_C2H2"/>
    <property type="match status" value="8"/>
</dbReference>
<keyword evidence="2" id="KW-0677">Repeat</keyword>
<dbReference type="VEuPathDB" id="VectorBase:SCAU001040"/>
<feature type="domain" description="C2H2-type" evidence="7">
    <location>
        <begin position="301"/>
        <end position="328"/>
    </location>
</feature>
<dbReference type="InterPro" id="IPR050329">
    <property type="entry name" value="GLI_C2H2-zinc-finger"/>
</dbReference>
<dbReference type="InterPro" id="IPR036236">
    <property type="entry name" value="Znf_C2H2_sf"/>
</dbReference>
<accession>A0A1I8NQ22</accession>
<proteinExistence type="predicted"/>
<dbReference type="EnsemblMetazoa" id="SCAU001040-RA">
    <property type="protein sequence ID" value="SCAU001040-PA"/>
    <property type="gene ID" value="SCAU001040"/>
</dbReference>
<dbReference type="GO" id="GO:0000978">
    <property type="term" value="F:RNA polymerase II cis-regulatory region sequence-specific DNA binding"/>
    <property type="evidence" value="ECO:0007669"/>
    <property type="project" value="TreeGrafter"/>
</dbReference>
<dbReference type="PROSITE" id="PS50157">
    <property type="entry name" value="ZINC_FINGER_C2H2_2"/>
    <property type="match status" value="7"/>
</dbReference>
<dbReference type="FunFam" id="3.30.160.60:FF:000446">
    <property type="entry name" value="Zinc finger protein"/>
    <property type="match status" value="1"/>
</dbReference>